<organism evidence="2 3">
    <name type="scientific">Aspergillus nanangensis</name>
    <dbReference type="NCBI Taxonomy" id="2582783"/>
    <lineage>
        <taxon>Eukaryota</taxon>
        <taxon>Fungi</taxon>
        <taxon>Dikarya</taxon>
        <taxon>Ascomycota</taxon>
        <taxon>Pezizomycotina</taxon>
        <taxon>Eurotiomycetes</taxon>
        <taxon>Eurotiomycetidae</taxon>
        <taxon>Eurotiales</taxon>
        <taxon>Aspergillaceae</taxon>
        <taxon>Aspergillus</taxon>
        <taxon>Aspergillus subgen. Circumdati</taxon>
    </lineage>
</organism>
<accession>A0AAD4CBB1</accession>
<reference evidence="2" key="2">
    <citation type="submission" date="2020-02" db="EMBL/GenBank/DDBJ databases">
        <authorList>
            <person name="Gilchrist C.L.M."/>
            <person name="Chooi Y.-H."/>
        </authorList>
    </citation>
    <scope>NUCLEOTIDE SEQUENCE</scope>
    <source>
        <strain evidence="2">MST-FP2251</strain>
    </source>
</reference>
<keyword evidence="1" id="KW-0472">Membrane</keyword>
<reference evidence="2" key="1">
    <citation type="journal article" date="2019" name="Beilstein J. Org. Chem.">
        <title>Nanangenines: drimane sesquiterpenoids as the dominant metabolite cohort of a novel Australian fungus, Aspergillus nanangensis.</title>
        <authorList>
            <person name="Lacey H.J."/>
            <person name="Gilchrist C.L.M."/>
            <person name="Crombie A."/>
            <person name="Kalaitzis J.A."/>
            <person name="Vuong D."/>
            <person name="Rutledge P.J."/>
            <person name="Turner P."/>
            <person name="Pitt J.I."/>
            <person name="Lacey E."/>
            <person name="Chooi Y.H."/>
            <person name="Piggott A.M."/>
        </authorList>
    </citation>
    <scope>NUCLEOTIDE SEQUENCE</scope>
    <source>
        <strain evidence="2">MST-FP2251</strain>
    </source>
</reference>
<name>A0AAD4CBB1_ASPNN</name>
<gene>
    <name evidence="2" type="ORF">FE257_004051</name>
</gene>
<protein>
    <submittedName>
        <fullName evidence="2">Uncharacterized protein</fullName>
    </submittedName>
</protein>
<keyword evidence="3" id="KW-1185">Reference proteome</keyword>
<comment type="caution">
    <text evidence="2">The sequence shown here is derived from an EMBL/GenBank/DDBJ whole genome shotgun (WGS) entry which is preliminary data.</text>
</comment>
<keyword evidence="1" id="KW-1133">Transmembrane helix</keyword>
<feature type="transmembrane region" description="Helical" evidence="1">
    <location>
        <begin position="24"/>
        <end position="46"/>
    </location>
</feature>
<dbReference type="EMBL" id="VCAU01000181">
    <property type="protein sequence ID" value="KAF9883147.1"/>
    <property type="molecule type" value="Genomic_DNA"/>
</dbReference>
<evidence type="ECO:0000313" key="2">
    <source>
        <dbReference type="EMBL" id="KAF9883147.1"/>
    </source>
</evidence>
<evidence type="ECO:0000313" key="3">
    <source>
        <dbReference type="Proteomes" id="UP001194746"/>
    </source>
</evidence>
<dbReference type="AlphaFoldDB" id="A0AAD4CBB1"/>
<sequence>MQGCSRAARVGRLLFRAAGQSGSILGITWLGVAGASAGVAEAGVVWRKRRRCGRISSL</sequence>
<keyword evidence="1" id="KW-0812">Transmembrane</keyword>
<proteinExistence type="predicted"/>
<dbReference type="Proteomes" id="UP001194746">
    <property type="component" value="Unassembled WGS sequence"/>
</dbReference>
<evidence type="ECO:0000256" key="1">
    <source>
        <dbReference type="SAM" id="Phobius"/>
    </source>
</evidence>